<accession>F6GAT7</accession>
<proteinExistence type="predicted"/>
<geneLocation type="plasmid" evidence="2"/>
<evidence type="ECO:0000313" key="2">
    <source>
        <dbReference type="Proteomes" id="UP000007953"/>
    </source>
</evidence>
<protein>
    <submittedName>
        <fullName evidence="1">Uncharacterized protein</fullName>
    </submittedName>
</protein>
<keyword evidence="1" id="KW-0614">Plasmid</keyword>
<dbReference type="KEGG" id="rsn:RSPO_m01370"/>
<evidence type="ECO:0000313" key="1">
    <source>
        <dbReference type="EMBL" id="AEG72005.1"/>
    </source>
</evidence>
<dbReference type="HOGENOM" id="CLU_3204358_0_0_4"/>
<dbReference type="AlphaFoldDB" id="F6GAT7"/>
<dbReference type="EMBL" id="CP002820">
    <property type="protein sequence ID" value="AEG72005.1"/>
    <property type="molecule type" value="Genomic_DNA"/>
</dbReference>
<dbReference type="Proteomes" id="UP000007953">
    <property type="component" value="Plasmid megaplasmid"/>
</dbReference>
<sequence>MPGRAFTLRMMSRGHRDFIQKSAPRRPNIPPFAILIIDLFFTQFK</sequence>
<gene>
    <name evidence="1" type="ordered locus">RSPO_m01370</name>
</gene>
<name>F6GAT7_RALS8</name>
<organism evidence="1 2">
    <name type="scientific">Ralstonia solanacearum (strain Po82)</name>
    <dbReference type="NCBI Taxonomy" id="1031711"/>
    <lineage>
        <taxon>Bacteria</taxon>
        <taxon>Pseudomonadati</taxon>
        <taxon>Pseudomonadota</taxon>
        <taxon>Betaproteobacteria</taxon>
        <taxon>Burkholderiales</taxon>
        <taxon>Burkholderiaceae</taxon>
        <taxon>Ralstonia</taxon>
        <taxon>Ralstonia solanacearum species complex</taxon>
    </lineage>
</organism>
<reference evidence="1 2" key="1">
    <citation type="journal article" date="2011" name="J. Bacteriol.">
        <title>Complete genome sequence of the plant pathogen Ralstonia solanacearum strain Po82.</title>
        <authorList>
            <person name="Xu J."/>
            <person name="Zheng H.J."/>
            <person name="Liu L."/>
            <person name="Pan Z.C."/>
            <person name="Prior P."/>
            <person name="Tang B."/>
            <person name="Xu J.S."/>
            <person name="Zhang H."/>
            <person name="Tian Q."/>
            <person name="Zhang L.Q."/>
            <person name="Feng J."/>
        </authorList>
    </citation>
    <scope>NUCLEOTIDE SEQUENCE [LARGE SCALE GENOMIC DNA]</scope>
    <source>
        <strain evidence="2">Po82</strain>
    </source>
</reference>